<name>A0A8E2F5M5_9PEZI</name>
<accession>A0A8E2F5M5</accession>
<reference evidence="2 3" key="1">
    <citation type="journal article" date="2016" name="Nat. Commun.">
        <title>Ectomycorrhizal ecology is imprinted in the genome of the dominant symbiotic fungus Cenococcum geophilum.</title>
        <authorList>
            <consortium name="DOE Joint Genome Institute"/>
            <person name="Peter M."/>
            <person name="Kohler A."/>
            <person name="Ohm R.A."/>
            <person name="Kuo A."/>
            <person name="Krutzmann J."/>
            <person name="Morin E."/>
            <person name="Arend M."/>
            <person name="Barry K.W."/>
            <person name="Binder M."/>
            <person name="Choi C."/>
            <person name="Clum A."/>
            <person name="Copeland A."/>
            <person name="Grisel N."/>
            <person name="Haridas S."/>
            <person name="Kipfer T."/>
            <person name="LaButti K."/>
            <person name="Lindquist E."/>
            <person name="Lipzen A."/>
            <person name="Maire R."/>
            <person name="Meier B."/>
            <person name="Mihaltcheva S."/>
            <person name="Molinier V."/>
            <person name="Murat C."/>
            <person name="Poggeler S."/>
            <person name="Quandt C.A."/>
            <person name="Sperisen C."/>
            <person name="Tritt A."/>
            <person name="Tisserant E."/>
            <person name="Crous P.W."/>
            <person name="Henrissat B."/>
            <person name="Nehls U."/>
            <person name="Egli S."/>
            <person name="Spatafora J.W."/>
            <person name="Grigoriev I.V."/>
            <person name="Martin F.M."/>
        </authorList>
    </citation>
    <scope>NUCLEOTIDE SEQUENCE [LARGE SCALE GENOMIC DNA]</scope>
    <source>
        <strain evidence="2 3">CBS 207.34</strain>
    </source>
</reference>
<organism evidence="2 3">
    <name type="scientific">Glonium stellatum</name>
    <dbReference type="NCBI Taxonomy" id="574774"/>
    <lineage>
        <taxon>Eukaryota</taxon>
        <taxon>Fungi</taxon>
        <taxon>Dikarya</taxon>
        <taxon>Ascomycota</taxon>
        <taxon>Pezizomycotina</taxon>
        <taxon>Dothideomycetes</taxon>
        <taxon>Pleosporomycetidae</taxon>
        <taxon>Gloniales</taxon>
        <taxon>Gloniaceae</taxon>
        <taxon>Glonium</taxon>
    </lineage>
</organism>
<dbReference type="InterPro" id="IPR013653">
    <property type="entry name" value="GCN5-like_dom"/>
</dbReference>
<dbReference type="Pfam" id="PF08445">
    <property type="entry name" value="FR47"/>
    <property type="match status" value="1"/>
</dbReference>
<feature type="domain" description="GCN5-related N-acetyltransferase Rv2170-like" evidence="1">
    <location>
        <begin position="299"/>
        <end position="391"/>
    </location>
</feature>
<evidence type="ECO:0000259" key="1">
    <source>
        <dbReference type="Pfam" id="PF08445"/>
    </source>
</evidence>
<gene>
    <name evidence="2" type="ORF">AOQ84DRAFT_353236</name>
</gene>
<dbReference type="Proteomes" id="UP000250140">
    <property type="component" value="Unassembled WGS sequence"/>
</dbReference>
<evidence type="ECO:0000313" key="3">
    <source>
        <dbReference type="Proteomes" id="UP000250140"/>
    </source>
</evidence>
<keyword evidence="3" id="KW-1185">Reference proteome</keyword>
<dbReference type="PANTHER" id="PTHR20958">
    <property type="entry name" value="GLYCINE N-ACYLTRANSFERASE-LIKE PROTEIN"/>
    <property type="match status" value="1"/>
</dbReference>
<dbReference type="SUPFAM" id="SSF55729">
    <property type="entry name" value="Acyl-CoA N-acyltransferases (Nat)"/>
    <property type="match status" value="1"/>
</dbReference>
<sequence>MPPAPSLKVYEHSASSPNLLHALQSCLPHSLPLYRSIQSHDRSPDAHILATLPPEEDGNQNGTQGGSTIPNCFAAAFVDRSLRPQTEMWAFVSGEMPDHQPENRQSASVAALVTEEAEVKASQIREAPSPLNNTPILVNGFIPNSSSNAKLSCPSCTSAFISLLKYIAVLPDVPLLPENEKYLEMAVANATAARDLGVRHQPINSAPYLAHLLVPTVLTVGTLHSSLTSILTALNLVRTEFPGLEAPCQKFIFRISDLNAPVSLPEGLRWGTIRAPDLKIVQARTAIPRTDRSLLSYKSVGIFEKDTDAPIAWAFLSSDGSLTSLHVEPAFRNRGLAKAVATKLFREHPPNSVSADGDGDWAHADVFEGNLQSDAVCKSIGGKKWWTVFWVRLDLGRVRTVENEI</sequence>
<protein>
    <recommendedName>
        <fullName evidence="1">GCN5-related N-acetyltransferase Rv2170-like domain-containing protein</fullName>
    </recommendedName>
</protein>
<evidence type="ECO:0000313" key="2">
    <source>
        <dbReference type="EMBL" id="OCL11007.1"/>
    </source>
</evidence>
<dbReference type="GO" id="GO:0016747">
    <property type="term" value="F:acyltransferase activity, transferring groups other than amino-acyl groups"/>
    <property type="evidence" value="ECO:0007669"/>
    <property type="project" value="InterPro"/>
</dbReference>
<dbReference type="InterPro" id="IPR053225">
    <property type="entry name" value="Acyl-CoA_N-acyltransferase"/>
</dbReference>
<proteinExistence type="predicted"/>
<dbReference type="EMBL" id="KV749127">
    <property type="protein sequence ID" value="OCL11007.1"/>
    <property type="molecule type" value="Genomic_DNA"/>
</dbReference>
<dbReference type="AlphaFoldDB" id="A0A8E2F5M5"/>
<dbReference type="PANTHER" id="PTHR20958:SF6">
    <property type="entry name" value="GLYCINE N-ACYLTRANSFERASE-LIKE PROTEIN"/>
    <property type="match status" value="1"/>
</dbReference>
<dbReference type="Gene3D" id="3.40.630.30">
    <property type="match status" value="1"/>
</dbReference>
<dbReference type="InterPro" id="IPR016181">
    <property type="entry name" value="Acyl_CoA_acyltransferase"/>
</dbReference>
<dbReference type="OrthoDB" id="61870at2759"/>